<dbReference type="EMBL" id="CADCXU010033050">
    <property type="protein sequence ID" value="CAB0018617.1"/>
    <property type="molecule type" value="Genomic_DNA"/>
</dbReference>
<feature type="non-terminal residue" evidence="2">
    <location>
        <position position="75"/>
    </location>
</feature>
<evidence type="ECO:0000256" key="1">
    <source>
        <dbReference type="SAM" id="MobiDB-lite"/>
    </source>
</evidence>
<proteinExistence type="predicted"/>
<feature type="region of interest" description="Disordered" evidence="1">
    <location>
        <begin position="1"/>
        <end position="36"/>
    </location>
</feature>
<evidence type="ECO:0000313" key="2">
    <source>
        <dbReference type="EMBL" id="CAB0018617.1"/>
    </source>
</evidence>
<accession>A0A6H5HP26</accession>
<sequence>MTTRRFGTTRSGALTTGTRCSARSKSDRRKMAIHPGQCLTAQSSQATISSFRPHYIYSKSSASVLGDSMYKTCTY</sequence>
<organism evidence="2 3">
    <name type="scientific">Nesidiocoris tenuis</name>
    <dbReference type="NCBI Taxonomy" id="355587"/>
    <lineage>
        <taxon>Eukaryota</taxon>
        <taxon>Metazoa</taxon>
        <taxon>Ecdysozoa</taxon>
        <taxon>Arthropoda</taxon>
        <taxon>Hexapoda</taxon>
        <taxon>Insecta</taxon>
        <taxon>Pterygota</taxon>
        <taxon>Neoptera</taxon>
        <taxon>Paraneoptera</taxon>
        <taxon>Hemiptera</taxon>
        <taxon>Heteroptera</taxon>
        <taxon>Panheteroptera</taxon>
        <taxon>Cimicomorpha</taxon>
        <taxon>Miridae</taxon>
        <taxon>Dicyphina</taxon>
        <taxon>Nesidiocoris</taxon>
    </lineage>
</organism>
<name>A0A6H5HP26_9HEMI</name>
<feature type="compositionally biased region" description="Polar residues" evidence="1">
    <location>
        <begin position="1"/>
        <end position="23"/>
    </location>
</feature>
<keyword evidence="3" id="KW-1185">Reference proteome</keyword>
<evidence type="ECO:0000313" key="3">
    <source>
        <dbReference type="Proteomes" id="UP000479000"/>
    </source>
</evidence>
<dbReference type="AlphaFoldDB" id="A0A6H5HP26"/>
<reference evidence="2 3" key="1">
    <citation type="submission" date="2020-02" db="EMBL/GenBank/DDBJ databases">
        <authorList>
            <person name="Ferguson B K."/>
        </authorList>
    </citation>
    <scope>NUCLEOTIDE SEQUENCE [LARGE SCALE GENOMIC DNA]</scope>
</reference>
<protein>
    <submittedName>
        <fullName evidence="2">Uncharacterized protein</fullName>
    </submittedName>
</protein>
<dbReference type="Proteomes" id="UP000479000">
    <property type="component" value="Unassembled WGS sequence"/>
</dbReference>
<gene>
    <name evidence="2" type="ORF">NTEN_LOCUS22435</name>
</gene>